<dbReference type="EMBL" id="LT555132">
    <property type="protein sequence ID" value="SAM09550.1"/>
    <property type="molecule type" value="Genomic_DNA"/>
</dbReference>
<feature type="compositionally biased region" description="Acidic residues" evidence="1">
    <location>
        <begin position="236"/>
        <end position="249"/>
    </location>
</feature>
<keyword evidence="2" id="KW-0472">Membrane</keyword>
<keyword evidence="4" id="KW-1185">Reference proteome</keyword>
<dbReference type="InParanoid" id="A0A168T6B6"/>
<organism evidence="3">
    <name type="scientific">Absidia glauca</name>
    <name type="common">Pin mould</name>
    <dbReference type="NCBI Taxonomy" id="4829"/>
    <lineage>
        <taxon>Eukaryota</taxon>
        <taxon>Fungi</taxon>
        <taxon>Fungi incertae sedis</taxon>
        <taxon>Mucoromycota</taxon>
        <taxon>Mucoromycotina</taxon>
        <taxon>Mucoromycetes</taxon>
        <taxon>Mucorales</taxon>
        <taxon>Cunninghamellaceae</taxon>
        <taxon>Absidia</taxon>
    </lineage>
</organism>
<dbReference type="Proteomes" id="UP000078561">
    <property type="component" value="Unassembled WGS sequence"/>
</dbReference>
<feature type="compositionally biased region" description="Polar residues" evidence="1">
    <location>
        <begin position="119"/>
        <end position="139"/>
    </location>
</feature>
<feature type="compositionally biased region" description="Polar residues" evidence="1">
    <location>
        <begin position="149"/>
        <end position="160"/>
    </location>
</feature>
<dbReference type="OrthoDB" id="2284384at2759"/>
<protein>
    <submittedName>
        <fullName evidence="3">Uncharacterized protein</fullName>
    </submittedName>
</protein>
<feature type="compositionally biased region" description="Polar residues" evidence="1">
    <location>
        <begin position="202"/>
        <end position="213"/>
    </location>
</feature>
<keyword evidence="2" id="KW-1133">Transmembrane helix</keyword>
<gene>
    <name evidence="3" type="primary">ABSGL_15244.1 scaffold 16253</name>
</gene>
<dbReference type="AlphaFoldDB" id="A0A168T6B6"/>
<evidence type="ECO:0000256" key="1">
    <source>
        <dbReference type="SAM" id="MobiDB-lite"/>
    </source>
</evidence>
<feature type="compositionally biased region" description="Polar residues" evidence="1">
    <location>
        <begin position="287"/>
        <end position="300"/>
    </location>
</feature>
<feature type="transmembrane region" description="Helical" evidence="2">
    <location>
        <begin position="24"/>
        <end position="47"/>
    </location>
</feature>
<sequence>MVTKDITSTSDRNDNNGGGTNTGLIAGLTTGLVVAAVVALTAGLLIYRKRKRAQMGVERKAPVSVETPPSSNVVLTAPTISPPPSNITVPMASHIDEEARYIGSPLFIPPLLTTTLDPSNETTTTAPATSIQRSLTLSSKPHLMPPPATSTTINRSSSVKVTKYDYNPPPQLDDDDLDHVQIRRAISVKRRNAATTHRGPLSRSTSLRSQATRSRLLDEGSSTLPPPSTLSTIDVQPDDEDDDDDDEDNATTGAIQVVCAKPTIARIRSVSRANSSGRRKPTVVDNPRTSMRSMPDSTHSVAADGEITVYWQPPSN</sequence>
<proteinExistence type="predicted"/>
<evidence type="ECO:0000256" key="2">
    <source>
        <dbReference type="SAM" id="Phobius"/>
    </source>
</evidence>
<accession>A0A168T6B6</accession>
<reference evidence="3" key="1">
    <citation type="submission" date="2016-04" db="EMBL/GenBank/DDBJ databases">
        <authorList>
            <person name="Evans L.H."/>
            <person name="Alamgir A."/>
            <person name="Owens N."/>
            <person name="Weber N.D."/>
            <person name="Virtaneva K."/>
            <person name="Barbian K."/>
            <person name="Babar A."/>
            <person name="Rosenke K."/>
        </authorList>
    </citation>
    <scope>NUCLEOTIDE SEQUENCE [LARGE SCALE GENOMIC DNA]</scope>
    <source>
        <strain evidence="3">CBS 101.48</strain>
    </source>
</reference>
<name>A0A168T6B6_ABSGL</name>
<feature type="region of interest" description="Disordered" evidence="1">
    <location>
        <begin position="189"/>
        <end position="249"/>
    </location>
</feature>
<keyword evidence="2" id="KW-0812">Transmembrane</keyword>
<feature type="region of interest" description="Disordered" evidence="1">
    <location>
        <begin position="268"/>
        <end position="303"/>
    </location>
</feature>
<evidence type="ECO:0000313" key="4">
    <source>
        <dbReference type="Proteomes" id="UP000078561"/>
    </source>
</evidence>
<feature type="region of interest" description="Disordered" evidence="1">
    <location>
        <begin position="113"/>
        <end position="177"/>
    </location>
</feature>
<evidence type="ECO:0000313" key="3">
    <source>
        <dbReference type="EMBL" id="SAM09550.1"/>
    </source>
</evidence>